<evidence type="ECO:0000313" key="11">
    <source>
        <dbReference type="Proteomes" id="UP001318860"/>
    </source>
</evidence>
<proteinExistence type="predicted"/>
<dbReference type="PANTHER" id="PTHR30509">
    <property type="entry name" value="P-HYDROXYBENZOIC ACID EFFLUX PUMP SUBUNIT-RELATED"/>
    <property type="match status" value="1"/>
</dbReference>
<keyword evidence="4 7" id="KW-1133">Transmembrane helix</keyword>
<keyword evidence="2" id="KW-1003">Cell membrane</keyword>
<keyword evidence="5 7" id="KW-0472">Membrane</keyword>
<gene>
    <name evidence="10" type="ORF">DH2020_015110</name>
</gene>
<evidence type="ECO:0000256" key="8">
    <source>
        <dbReference type="SAM" id="SignalP"/>
    </source>
</evidence>
<dbReference type="Pfam" id="PF13515">
    <property type="entry name" value="FUSC_2"/>
    <property type="match status" value="1"/>
</dbReference>
<feature type="domain" description="Integral membrane bound transporter" evidence="9">
    <location>
        <begin position="331"/>
        <end position="457"/>
    </location>
</feature>
<dbReference type="EMBL" id="JABTTQ020000007">
    <property type="protein sequence ID" value="KAK6152475.1"/>
    <property type="molecule type" value="Genomic_DNA"/>
</dbReference>
<comment type="subcellular location">
    <subcellularLocation>
        <location evidence="1">Cell membrane</location>
        <topology evidence="1">Multi-pass membrane protein</topology>
    </subcellularLocation>
</comment>
<sequence>MWCMRLSSALRTALACAIVGAATLYGPKFIVNEIKFALALPECTHLMAKRIAFGQIVLVCTDVVLSGGTSGGVMHPMYVAASTALGALASLLALLVPYLQTPSYTTVHIAPSLWGIALLAMGLILLCSGGPNPNPHTNVVKGIRNRDLKPTLGAKLLESIRILQEGMKWERPWRLYLKPDLEGPEERLQRMELQMRGMEYSLYSSLSFPTQEIIDQEQLSNVLKNVSFQLEQKIEQVRCFSPFSETKTDSKENISLLLQTMFPTLKQGWVLFYFSCIDMLLNDSTDSCATLQTERGKTEFNIFRTCKTWIMKLTSKGRLEFAFKCSLSLSLAVLFGLIFDKENGCWAGLTIAISFVTGRQAVFTIANTRAQGTAIGSVYGVIISFLFHREELKLLALLPWIIFTSFLRYSKMYGQTGGVSAAIGALLILGRKNYGAPNEFAIARLAEVFIGLSAFIMVELLLQPVRAATLAKNHLCQTMSSLQNCIKETGICSVDKNKIVLKFIELRDKQRNLHSLVCELKIFVADAELEPDFWYLPFRTSSYQKLVGSLSNIADMLYFITYNFEVLSELSEPSTECKELHEQMNSELELFRETLSSSRVYLETANSTESLADSRDRMDETFRDLEEGKLQNADELNVSTSEHKEAEQTTEENEDKKRLRERIMQCLGATRFCINSLMKEIDDTKICIKEINRWENHSRK</sequence>
<evidence type="ECO:0000256" key="2">
    <source>
        <dbReference type="ARBA" id="ARBA00022475"/>
    </source>
</evidence>
<feature type="signal peptide" evidence="8">
    <location>
        <begin position="1"/>
        <end position="15"/>
    </location>
</feature>
<evidence type="ECO:0000313" key="10">
    <source>
        <dbReference type="EMBL" id="KAK6152475.1"/>
    </source>
</evidence>
<organism evidence="10 11">
    <name type="scientific">Rehmannia glutinosa</name>
    <name type="common">Chinese foxglove</name>
    <dbReference type="NCBI Taxonomy" id="99300"/>
    <lineage>
        <taxon>Eukaryota</taxon>
        <taxon>Viridiplantae</taxon>
        <taxon>Streptophyta</taxon>
        <taxon>Embryophyta</taxon>
        <taxon>Tracheophyta</taxon>
        <taxon>Spermatophyta</taxon>
        <taxon>Magnoliopsida</taxon>
        <taxon>eudicotyledons</taxon>
        <taxon>Gunneridae</taxon>
        <taxon>Pentapetalae</taxon>
        <taxon>asterids</taxon>
        <taxon>lamiids</taxon>
        <taxon>Lamiales</taxon>
        <taxon>Orobanchaceae</taxon>
        <taxon>Rehmannieae</taxon>
        <taxon>Rehmannia</taxon>
    </lineage>
</organism>
<feature type="transmembrane region" description="Helical" evidence="7">
    <location>
        <begin position="345"/>
        <end position="366"/>
    </location>
</feature>
<name>A0ABR0X263_REHGL</name>
<feature type="region of interest" description="Disordered" evidence="6">
    <location>
        <begin position="633"/>
        <end position="656"/>
    </location>
</feature>
<keyword evidence="3 7" id="KW-0812">Transmembrane</keyword>
<keyword evidence="8" id="KW-0732">Signal</keyword>
<feature type="chain" id="PRO_5045869418" description="Integral membrane bound transporter domain-containing protein" evidence="8">
    <location>
        <begin position="16"/>
        <end position="700"/>
    </location>
</feature>
<evidence type="ECO:0000256" key="1">
    <source>
        <dbReference type="ARBA" id="ARBA00004651"/>
    </source>
</evidence>
<evidence type="ECO:0000256" key="6">
    <source>
        <dbReference type="SAM" id="MobiDB-lite"/>
    </source>
</evidence>
<keyword evidence="11" id="KW-1185">Reference proteome</keyword>
<feature type="transmembrane region" description="Helical" evidence="7">
    <location>
        <begin position="412"/>
        <end position="429"/>
    </location>
</feature>
<accession>A0ABR0X263</accession>
<evidence type="ECO:0000259" key="9">
    <source>
        <dbReference type="Pfam" id="PF13515"/>
    </source>
</evidence>
<reference evidence="10 11" key="1">
    <citation type="journal article" date="2021" name="Comput. Struct. Biotechnol. J.">
        <title>De novo genome assembly of the potent medicinal plant Rehmannia glutinosa using nanopore technology.</title>
        <authorList>
            <person name="Ma L."/>
            <person name="Dong C."/>
            <person name="Song C."/>
            <person name="Wang X."/>
            <person name="Zheng X."/>
            <person name="Niu Y."/>
            <person name="Chen S."/>
            <person name="Feng W."/>
        </authorList>
    </citation>
    <scope>NUCLEOTIDE SEQUENCE [LARGE SCALE GENOMIC DNA]</scope>
    <source>
        <strain evidence="10">DH-2019</strain>
    </source>
</reference>
<feature type="transmembrane region" description="Helical" evidence="7">
    <location>
        <begin position="321"/>
        <end position="339"/>
    </location>
</feature>
<feature type="transmembrane region" description="Helical" evidence="7">
    <location>
        <begin position="77"/>
        <end position="99"/>
    </location>
</feature>
<evidence type="ECO:0000256" key="3">
    <source>
        <dbReference type="ARBA" id="ARBA00022692"/>
    </source>
</evidence>
<dbReference type="InterPro" id="IPR049453">
    <property type="entry name" value="Memb_transporter_dom"/>
</dbReference>
<evidence type="ECO:0000256" key="5">
    <source>
        <dbReference type="ARBA" id="ARBA00023136"/>
    </source>
</evidence>
<feature type="transmembrane region" description="Helical" evidence="7">
    <location>
        <begin position="105"/>
        <end position="126"/>
    </location>
</feature>
<feature type="transmembrane region" description="Helical" evidence="7">
    <location>
        <begin position="45"/>
        <end position="65"/>
    </location>
</feature>
<evidence type="ECO:0000256" key="7">
    <source>
        <dbReference type="SAM" id="Phobius"/>
    </source>
</evidence>
<evidence type="ECO:0000256" key="4">
    <source>
        <dbReference type="ARBA" id="ARBA00022989"/>
    </source>
</evidence>
<feature type="transmembrane region" description="Helical" evidence="7">
    <location>
        <begin position="441"/>
        <end position="462"/>
    </location>
</feature>
<protein>
    <recommendedName>
        <fullName evidence="9">Integral membrane bound transporter domain-containing protein</fullName>
    </recommendedName>
</protein>
<dbReference type="Proteomes" id="UP001318860">
    <property type="component" value="Unassembled WGS sequence"/>
</dbReference>
<comment type="caution">
    <text evidence="10">The sequence shown here is derived from an EMBL/GenBank/DDBJ whole genome shotgun (WGS) entry which is preliminary data.</text>
</comment>
<dbReference type="PANTHER" id="PTHR30509:SF34">
    <property type="entry name" value="F3L24.34 PROTEIN"/>
    <property type="match status" value="1"/>
</dbReference>